<dbReference type="InterPro" id="IPR038883">
    <property type="entry name" value="AN11006-like"/>
</dbReference>
<dbReference type="OrthoDB" id="5314997at2759"/>
<dbReference type="PANTHER" id="PTHR42085">
    <property type="entry name" value="F-BOX DOMAIN-CONTAINING PROTEIN"/>
    <property type="match status" value="1"/>
</dbReference>
<feature type="transmembrane region" description="Helical" evidence="1">
    <location>
        <begin position="155"/>
        <end position="172"/>
    </location>
</feature>
<evidence type="ECO:0000256" key="1">
    <source>
        <dbReference type="SAM" id="Phobius"/>
    </source>
</evidence>
<evidence type="ECO:0008006" key="4">
    <source>
        <dbReference type="Google" id="ProtNLM"/>
    </source>
</evidence>
<keyword evidence="3" id="KW-1185">Reference proteome</keyword>
<dbReference type="EMBL" id="ML995878">
    <property type="protein sequence ID" value="KAF2766073.1"/>
    <property type="molecule type" value="Genomic_DNA"/>
</dbReference>
<reference evidence="2" key="1">
    <citation type="journal article" date="2020" name="Stud. Mycol.">
        <title>101 Dothideomycetes genomes: a test case for predicting lifestyles and emergence of pathogens.</title>
        <authorList>
            <person name="Haridas S."/>
            <person name="Albert R."/>
            <person name="Binder M."/>
            <person name="Bloem J."/>
            <person name="Labutti K."/>
            <person name="Salamov A."/>
            <person name="Andreopoulos B."/>
            <person name="Baker S."/>
            <person name="Barry K."/>
            <person name="Bills G."/>
            <person name="Bluhm B."/>
            <person name="Cannon C."/>
            <person name="Castanera R."/>
            <person name="Culley D."/>
            <person name="Daum C."/>
            <person name="Ezra D."/>
            <person name="Gonzalez J."/>
            <person name="Henrissat B."/>
            <person name="Kuo A."/>
            <person name="Liang C."/>
            <person name="Lipzen A."/>
            <person name="Lutzoni F."/>
            <person name="Magnuson J."/>
            <person name="Mondo S."/>
            <person name="Nolan M."/>
            <person name="Ohm R."/>
            <person name="Pangilinan J."/>
            <person name="Park H.-J."/>
            <person name="Ramirez L."/>
            <person name="Alfaro M."/>
            <person name="Sun H."/>
            <person name="Tritt A."/>
            <person name="Yoshinaga Y."/>
            <person name="Zwiers L.-H."/>
            <person name="Turgeon B."/>
            <person name="Goodwin S."/>
            <person name="Spatafora J."/>
            <person name="Crous P."/>
            <person name="Grigoriev I."/>
        </authorList>
    </citation>
    <scope>NUCLEOTIDE SEQUENCE</scope>
    <source>
        <strain evidence="2">CBS 116005</strain>
    </source>
</reference>
<name>A0A6G1KZG1_9PEZI</name>
<feature type="transmembrane region" description="Helical" evidence="1">
    <location>
        <begin position="133"/>
        <end position="149"/>
    </location>
</feature>
<keyword evidence="1" id="KW-0472">Membrane</keyword>
<dbReference type="AlphaFoldDB" id="A0A6G1KZG1"/>
<gene>
    <name evidence="2" type="ORF">EJ03DRAFT_354313</name>
</gene>
<dbReference type="PANTHER" id="PTHR42085:SF2">
    <property type="entry name" value="F-BOX DOMAIN-CONTAINING PROTEIN"/>
    <property type="match status" value="1"/>
</dbReference>
<sequence>MRSNTPSKFGLLDLPPEIRHLIYDFVFEAPHCTLLVLADLRLIRVHHGLTKPINNPALSWLHKLCVRVGLPRAKSTSTPPWLHELPRNLPALLRTCRQINQEASPVLRDAASFTVVSLSRNTGPTRDFVERHNGKILVLSYTGLLVAYLVTQETIGAYVVFLTVLLVFGSLLPQRLPRACAGCKYDARPNKVLWSGAMGPTSILRSARRVHMVVDKWHDGWFVKRMASWIPDLLALFDASGKGSLRCTIEFGDSSFEPGTSVVLFGAFSAITCKERR</sequence>
<proteinExistence type="predicted"/>
<evidence type="ECO:0000313" key="3">
    <source>
        <dbReference type="Proteomes" id="UP000799436"/>
    </source>
</evidence>
<keyword evidence="1" id="KW-0812">Transmembrane</keyword>
<protein>
    <recommendedName>
        <fullName evidence="4">F-box domain-containing protein</fullName>
    </recommendedName>
</protein>
<keyword evidence="1" id="KW-1133">Transmembrane helix</keyword>
<evidence type="ECO:0000313" key="2">
    <source>
        <dbReference type="EMBL" id="KAF2766073.1"/>
    </source>
</evidence>
<dbReference type="Proteomes" id="UP000799436">
    <property type="component" value="Unassembled WGS sequence"/>
</dbReference>
<accession>A0A6G1KZG1</accession>
<organism evidence="2 3">
    <name type="scientific">Teratosphaeria nubilosa</name>
    <dbReference type="NCBI Taxonomy" id="161662"/>
    <lineage>
        <taxon>Eukaryota</taxon>
        <taxon>Fungi</taxon>
        <taxon>Dikarya</taxon>
        <taxon>Ascomycota</taxon>
        <taxon>Pezizomycotina</taxon>
        <taxon>Dothideomycetes</taxon>
        <taxon>Dothideomycetidae</taxon>
        <taxon>Mycosphaerellales</taxon>
        <taxon>Teratosphaeriaceae</taxon>
        <taxon>Teratosphaeria</taxon>
    </lineage>
</organism>